<feature type="chain" id="PRO_5025031435" evidence="1">
    <location>
        <begin position="21"/>
        <end position="49"/>
    </location>
</feature>
<dbReference type="Proteomes" id="UP000439123">
    <property type="component" value="Unassembled WGS sequence"/>
</dbReference>
<protein>
    <submittedName>
        <fullName evidence="2">Uncharacterized protein</fullName>
    </submittedName>
</protein>
<dbReference type="AlphaFoldDB" id="A0A653L2W4"/>
<proteinExistence type="predicted"/>
<sequence length="49" mass="5276">MILNRLSSLLLLCGAFAVQAGQSDPLSAWNDTAAKQAITRWVSNATDQQ</sequence>
<organism evidence="2 3">
    <name type="scientific">Aeromonas veronii</name>
    <dbReference type="NCBI Taxonomy" id="654"/>
    <lineage>
        <taxon>Bacteria</taxon>
        <taxon>Pseudomonadati</taxon>
        <taxon>Pseudomonadota</taxon>
        <taxon>Gammaproteobacteria</taxon>
        <taxon>Aeromonadales</taxon>
        <taxon>Aeromonadaceae</taxon>
        <taxon>Aeromonas</taxon>
    </lineage>
</organism>
<evidence type="ECO:0000313" key="3">
    <source>
        <dbReference type="Proteomes" id="UP000439123"/>
    </source>
</evidence>
<dbReference type="EMBL" id="CABWLC010000012">
    <property type="protein sequence ID" value="VXA85148.1"/>
    <property type="molecule type" value="Genomic_DNA"/>
</dbReference>
<name>A0A653L2W4_AERVE</name>
<accession>A0A653L2W4</accession>
<feature type="signal peptide" evidence="1">
    <location>
        <begin position="1"/>
        <end position="20"/>
    </location>
</feature>
<evidence type="ECO:0000313" key="2">
    <source>
        <dbReference type="EMBL" id="VXA85148.1"/>
    </source>
</evidence>
<evidence type="ECO:0000256" key="1">
    <source>
        <dbReference type="SAM" id="SignalP"/>
    </source>
</evidence>
<gene>
    <name evidence="2" type="ORF">AERO8C_20298</name>
</gene>
<reference evidence="2 3" key="1">
    <citation type="submission" date="2019-10" db="EMBL/GenBank/DDBJ databases">
        <authorList>
            <person name="Karimi E."/>
        </authorList>
    </citation>
    <scope>NUCLEOTIDE SEQUENCE [LARGE SCALE GENOMIC DNA]</scope>
    <source>
        <strain evidence="2">Aeromonas sp. 8C</strain>
    </source>
</reference>
<keyword evidence="1" id="KW-0732">Signal</keyword>